<dbReference type="GO" id="GO:0017070">
    <property type="term" value="F:U6 snRNA binding"/>
    <property type="evidence" value="ECO:0007669"/>
    <property type="project" value="EnsemblFungi"/>
</dbReference>
<organism evidence="20 21">
    <name type="scientific">Babjeviella inositovora NRRL Y-12698</name>
    <dbReference type="NCBI Taxonomy" id="984486"/>
    <lineage>
        <taxon>Eukaryota</taxon>
        <taxon>Fungi</taxon>
        <taxon>Dikarya</taxon>
        <taxon>Ascomycota</taxon>
        <taxon>Saccharomycotina</taxon>
        <taxon>Pichiomycetes</taxon>
        <taxon>Serinales incertae sedis</taxon>
        <taxon>Babjeviella</taxon>
    </lineage>
</organism>
<evidence type="ECO:0000256" key="7">
    <source>
        <dbReference type="ARBA" id="ARBA00022728"/>
    </source>
</evidence>
<comment type="subcellular location">
    <subcellularLocation>
        <location evidence="1">Nucleus</location>
    </subcellularLocation>
</comment>
<dbReference type="Proteomes" id="UP000094336">
    <property type="component" value="Unassembled WGS sequence"/>
</dbReference>
<evidence type="ECO:0000256" key="5">
    <source>
        <dbReference type="ARBA" id="ARBA00022664"/>
    </source>
</evidence>
<keyword evidence="7" id="KW-0747">Spliceosome</keyword>
<proteinExistence type="inferred from homology"/>
<keyword evidence="9 16" id="KW-0862">Zinc</keyword>
<keyword evidence="12" id="KW-0539">Nucleus</keyword>
<evidence type="ECO:0000313" key="20">
    <source>
        <dbReference type="EMBL" id="ODQ82309.1"/>
    </source>
</evidence>
<feature type="region of interest" description="Disordered" evidence="17">
    <location>
        <begin position="297"/>
        <end position="326"/>
    </location>
</feature>
<evidence type="ECO:0000256" key="17">
    <source>
        <dbReference type="SAM" id="MobiDB-lite"/>
    </source>
</evidence>
<dbReference type="InterPro" id="IPR012677">
    <property type="entry name" value="Nucleotide-bd_a/b_plait_sf"/>
</dbReference>
<evidence type="ECO:0000256" key="15">
    <source>
        <dbReference type="PROSITE-ProRule" id="PRU00176"/>
    </source>
</evidence>
<dbReference type="GO" id="GO:0000387">
    <property type="term" value="P:spliceosomal snRNP assembly"/>
    <property type="evidence" value="ECO:0007669"/>
    <property type="project" value="EnsemblFungi"/>
</dbReference>
<evidence type="ECO:0000256" key="11">
    <source>
        <dbReference type="ARBA" id="ARBA00023187"/>
    </source>
</evidence>
<dbReference type="InterPro" id="IPR036855">
    <property type="entry name" value="Znf_CCCH_sf"/>
</dbReference>
<sequence length="326" mass="36111">MSDAVSAKTSASSIQKMLKLRPARVQVDPETAEDDRPAQTGTTFNIWYLKWAGGDSTHTFVKSKTRCITATDTGYTRGDRNSGSFLCYFFAKGCCHLGKKCEYLHRIPSSFDSFAPTLDCFGREKTADYRDDMSGVGSFNKINRTLYVSNLEPNSKHLETTLNKHFGEWGKIERMRVIHSKNIAFVTFTTELAAQFAKEAMANQLLDGNEILSIKWANQDPNPEAQQREKRQLEQQAVETVKQLLGSMDEPAEKKQRLVIEDVEEVAPVVVESAGLFDKSSLEVLKQLQALKRQAASSAAVSVGAPKSMGELLGGYDSSDDEQSSG</sequence>
<gene>
    <name evidence="20" type="ORF">BABINDRAFT_158931</name>
</gene>
<dbReference type="Gene3D" id="3.30.70.330">
    <property type="match status" value="1"/>
</dbReference>
<dbReference type="RefSeq" id="XP_018987637.1">
    <property type="nucleotide sequence ID" value="XM_019127362.1"/>
</dbReference>
<dbReference type="InterPro" id="IPR039171">
    <property type="entry name" value="Cwc2/Slt11"/>
</dbReference>
<keyword evidence="5" id="KW-0507">mRNA processing</keyword>
<evidence type="ECO:0000256" key="1">
    <source>
        <dbReference type="ARBA" id="ARBA00004123"/>
    </source>
</evidence>
<dbReference type="PANTHER" id="PTHR14089:SF2">
    <property type="entry name" value="PRE-MRNA-SPLICING FACTOR CWC2"/>
    <property type="match status" value="1"/>
</dbReference>
<evidence type="ECO:0000256" key="13">
    <source>
        <dbReference type="ARBA" id="ARBA00023306"/>
    </source>
</evidence>
<evidence type="ECO:0000256" key="12">
    <source>
        <dbReference type="ARBA" id="ARBA00023242"/>
    </source>
</evidence>
<evidence type="ECO:0000256" key="2">
    <source>
        <dbReference type="ARBA" id="ARBA00008024"/>
    </source>
</evidence>
<dbReference type="GO" id="GO:0033120">
    <property type="term" value="P:positive regulation of RNA splicing"/>
    <property type="evidence" value="ECO:0007669"/>
    <property type="project" value="EnsemblFungi"/>
</dbReference>
<dbReference type="GeneID" id="30145215"/>
<dbReference type="GO" id="GO:0045787">
    <property type="term" value="P:positive regulation of cell cycle"/>
    <property type="evidence" value="ECO:0007669"/>
    <property type="project" value="EnsemblFungi"/>
</dbReference>
<dbReference type="OrthoDB" id="10251848at2759"/>
<reference evidence="21" key="1">
    <citation type="submission" date="2016-05" db="EMBL/GenBank/DDBJ databases">
        <title>Comparative genomics of biotechnologically important yeasts.</title>
        <authorList>
            <consortium name="DOE Joint Genome Institute"/>
            <person name="Riley R."/>
            <person name="Haridas S."/>
            <person name="Wolfe K.H."/>
            <person name="Lopes M.R."/>
            <person name="Hittinger C.T."/>
            <person name="Goker M."/>
            <person name="Salamov A."/>
            <person name="Wisecaver J."/>
            <person name="Long T.M."/>
            <person name="Aerts A.L."/>
            <person name="Barry K."/>
            <person name="Choi C."/>
            <person name="Clum A."/>
            <person name="Coughlan A.Y."/>
            <person name="Deshpande S."/>
            <person name="Douglass A.P."/>
            <person name="Hanson S.J."/>
            <person name="Klenk H.-P."/>
            <person name="Labutti K."/>
            <person name="Lapidus A."/>
            <person name="Lindquist E."/>
            <person name="Lipzen A."/>
            <person name="Meier-Kolthoff J.P."/>
            <person name="Ohm R.A."/>
            <person name="Otillar R.P."/>
            <person name="Pangilinan J."/>
            <person name="Peng Y."/>
            <person name="Rokas A."/>
            <person name="Rosa C.A."/>
            <person name="Scheuner C."/>
            <person name="Sibirny A.A."/>
            <person name="Slot J.C."/>
            <person name="Stielow J.B."/>
            <person name="Sun H."/>
            <person name="Kurtzman C.P."/>
            <person name="Blackwell M."/>
            <person name="Grigoriev I.V."/>
            <person name="Jeffries T.W."/>
        </authorList>
    </citation>
    <scope>NUCLEOTIDE SEQUENCE [LARGE SCALE GENOMIC DNA]</scope>
    <source>
        <strain evidence="21">NRRL Y-12698</strain>
    </source>
</reference>
<comment type="similarity">
    <text evidence="2">Belongs to the RRM CWC2 family.</text>
</comment>
<dbReference type="AlphaFoldDB" id="A0A1E3QX90"/>
<dbReference type="InterPro" id="IPR000571">
    <property type="entry name" value="Znf_CCCH"/>
</dbReference>
<evidence type="ECO:0000313" key="21">
    <source>
        <dbReference type="Proteomes" id="UP000094336"/>
    </source>
</evidence>
<dbReference type="InterPro" id="IPR035979">
    <property type="entry name" value="RBD_domain_sf"/>
</dbReference>
<keyword evidence="13" id="KW-0131">Cell cycle</keyword>
<dbReference type="STRING" id="984486.A0A1E3QX90"/>
<dbReference type="PROSITE" id="PS50102">
    <property type="entry name" value="RRM"/>
    <property type="match status" value="1"/>
</dbReference>
<dbReference type="InterPro" id="IPR032297">
    <property type="entry name" value="Torus"/>
</dbReference>
<keyword evidence="21" id="KW-1185">Reference proteome</keyword>
<dbReference type="SUPFAM" id="SSF90229">
    <property type="entry name" value="CCCH zinc finger"/>
    <property type="match status" value="1"/>
</dbReference>
<keyword evidence="10 15" id="KW-0694">RNA-binding</keyword>
<protein>
    <recommendedName>
        <fullName evidence="4">Pre-mRNA-splicing factor CWC2</fullName>
    </recommendedName>
</protein>
<dbReference type="GO" id="GO:0008270">
    <property type="term" value="F:zinc ion binding"/>
    <property type="evidence" value="ECO:0007669"/>
    <property type="project" value="UniProtKB-KW"/>
</dbReference>
<evidence type="ECO:0000256" key="14">
    <source>
        <dbReference type="ARBA" id="ARBA00025224"/>
    </source>
</evidence>
<evidence type="ECO:0000256" key="8">
    <source>
        <dbReference type="ARBA" id="ARBA00022771"/>
    </source>
</evidence>
<keyword evidence="8 16" id="KW-0863">Zinc-finger</keyword>
<evidence type="ECO:0000259" key="18">
    <source>
        <dbReference type="PROSITE" id="PS50102"/>
    </source>
</evidence>
<dbReference type="PROSITE" id="PS50103">
    <property type="entry name" value="ZF_C3H1"/>
    <property type="match status" value="1"/>
</dbReference>
<dbReference type="SUPFAM" id="SSF54928">
    <property type="entry name" value="RNA-binding domain, RBD"/>
    <property type="match status" value="1"/>
</dbReference>
<evidence type="ECO:0000259" key="19">
    <source>
        <dbReference type="PROSITE" id="PS50103"/>
    </source>
</evidence>
<name>A0A1E3QX90_9ASCO</name>
<dbReference type="SMART" id="SM00360">
    <property type="entry name" value="RRM"/>
    <property type="match status" value="1"/>
</dbReference>
<evidence type="ECO:0000256" key="10">
    <source>
        <dbReference type="ARBA" id="ARBA00022884"/>
    </source>
</evidence>
<evidence type="ECO:0000256" key="9">
    <source>
        <dbReference type="ARBA" id="ARBA00022833"/>
    </source>
</evidence>
<dbReference type="GO" id="GO:0071006">
    <property type="term" value="C:U2-type catalytic step 1 spliceosome"/>
    <property type="evidence" value="ECO:0007669"/>
    <property type="project" value="EnsemblFungi"/>
</dbReference>
<evidence type="ECO:0000256" key="3">
    <source>
        <dbReference type="ARBA" id="ARBA00011524"/>
    </source>
</evidence>
<evidence type="ECO:0000256" key="4">
    <source>
        <dbReference type="ARBA" id="ARBA00017295"/>
    </source>
</evidence>
<keyword evidence="11" id="KW-0508">mRNA splicing</keyword>
<dbReference type="GO" id="GO:0045292">
    <property type="term" value="P:mRNA cis splicing, via spliceosome"/>
    <property type="evidence" value="ECO:0007669"/>
    <property type="project" value="EnsemblFungi"/>
</dbReference>
<dbReference type="GO" id="GO:0036002">
    <property type="term" value="F:pre-mRNA binding"/>
    <property type="evidence" value="ECO:0007669"/>
    <property type="project" value="EnsemblFungi"/>
</dbReference>
<accession>A0A1E3QX90</accession>
<dbReference type="EMBL" id="KV454426">
    <property type="protein sequence ID" value="ODQ82309.1"/>
    <property type="molecule type" value="Genomic_DNA"/>
</dbReference>
<dbReference type="FunFam" id="3.30.70.330:FF:000502">
    <property type="entry name" value="Pre-mRNA-splicing factor cwc2, putative"/>
    <property type="match status" value="1"/>
</dbReference>
<feature type="domain" description="RRM" evidence="18">
    <location>
        <begin position="144"/>
        <end position="219"/>
    </location>
</feature>
<feature type="domain" description="C3H1-type" evidence="19">
    <location>
        <begin position="81"/>
        <end position="108"/>
    </location>
</feature>
<comment type="subunit">
    <text evidence="3">Associated with the spliceosome.</text>
</comment>
<feature type="zinc finger region" description="C3H1-type" evidence="16">
    <location>
        <begin position="81"/>
        <end position="108"/>
    </location>
</feature>
<dbReference type="PANTHER" id="PTHR14089">
    <property type="entry name" value="PRE-MRNA-SPLICING FACTOR RBM22"/>
    <property type="match status" value="1"/>
</dbReference>
<comment type="function">
    <text evidence="14">Involved in the first step of pre-mRNA splicing. Required for cell growth and cell cycle control. Plays a role in the levels of the U1, U4, U5 and U6 snRNAs and the maintenance of the U4/U6 snRNA complex. May provide the link between the 'nineteen complex' NTC spliceosome protein complex and the spliceosome through the U6 snRNA. Associates predominantly with U6 snRNAs in assembled active spliceosomes. Binds directly to the internal stem-loop (ISL) domain of the U6 snRNA and to the pre-mRNA intron near the 5' splice site during the activation and catalytic phases of the spliceosome cycle.</text>
</comment>
<dbReference type="InterPro" id="IPR000504">
    <property type="entry name" value="RRM_dom"/>
</dbReference>
<evidence type="ECO:0000256" key="16">
    <source>
        <dbReference type="PROSITE-ProRule" id="PRU00723"/>
    </source>
</evidence>
<dbReference type="InterPro" id="IPR034181">
    <property type="entry name" value="Cwc2_RRM"/>
</dbReference>
<dbReference type="CDD" id="cd12360">
    <property type="entry name" value="RRM_cwf2"/>
    <property type="match status" value="1"/>
</dbReference>
<dbReference type="Pfam" id="PF16131">
    <property type="entry name" value="Torus"/>
    <property type="match status" value="1"/>
</dbReference>
<evidence type="ECO:0000256" key="6">
    <source>
        <dbReference type="ARBA" id="ARBA00022723"/>
    </source>
</evidence>
<dbReference type="GO" id="GO:0000974">
    <property type="term" value="C:Prp19 complex"/>
    <property type="evidence" value="ECO:0007669"/>
    <property type="project" value="EnsemblFungi"/>
</dbReference>
<keyword evidence="6 16" id="KW-0479">Metal-binding</keyword>
<dbReference type="GO" id="GO:0071007">
    <property type="term" value="C:U2-type catalytic step 2 spliceosome"/>
    <property type="evidence" value="ECO:0007669"/>
    <property type="project" value="EnsemblFungi"/>
</dbReference>
<dbReference type="Pfam" id="PF00076">
    <property type="entry name" value="RRM_1"/>
    <property type="match status" value="1"/>
</dbReference>